<dbReference type="GO" id="GO:0032993">
    <property type="term" value="C:protein-DNA complex"/>
    <property type="evidence" value="ECO:0007669"/>
    <property type="project" value="TreeGrafter"/>
</dbReference>
<keyword evidence="11" id="KW-1185">Reference proteome</keyword>
<evidence type="ECO:0000256" key="3">
    <source>
        <dbReference type="ARBA" id="ARBA00023015"/>
    </source>
</evidence>
<dbReference type="STRING" id="930169.B5T_02559"/>
<dbReference type="Pfam" id="PF00072">
    <property type="entry name" value="Response_reg"/>
    <property type="match status" value="1"/>
</dbReference>
<protein>
    <submittedName>
        <fullName evidence="10">Response regulator with CheY-like receiver domain and winged-helix DNA-binding domain</fullName>
    </submittedName>
</protein>
<dbReference type="PANTHER" id="PTHR48111:SF22">
    <property type="entry name" value="REGULATOR OF RPOS"/>
    <property type="match status" value="1"/>
</dbReference>
<dbReference type="PROSITE" id="PS51755">
    <property type="entry name" value="OMPR_PHOB"/>
    <property type="match status" value="1"/>
</dbReference>
<name>K0CGU5_ALCDB</name>
<organism evidence="10 11">
    <name type="scientific">Alcanivorax dieselolei (strain DSM 16502 / CGMCC 1.3690 / MCCC 1A00001 / B-5)</name>
    <name type="common">Alloalcanivorax dieselolei</name>
    <dbReference type="NCBI Taxonomy" id="930169"/>
    <lineage>
        <taxon>Bacteria</taxon>
        <taxon>Pseudomonadati</taxon>
        <taxon>Pseudomonadota</taxon>
        <taxon>Gammaproteobacteria</taxon>
        <taxon>Oceanospirillales</taxon>
        <taxon>Alcanivoracaceae</taxon>
        <taxon>Alloalcanivorax</taxon>
    </lineage>
</organism>
<dbReference type="Gene3D" id="1.10.10.10">
    <property type="entry name" value="Winged helix-like DNA-binding domain superfamily/Winged helix DNA-binding domain"/>
    <property type="match status" value="1"/>
</dbReference>
<sequence length="235" mass="26271">MIRLAGCNHLQVLIIEDNSALAGNLFDYLEAHGHYPDAAPDGLSGLHLATHNHYDVIVLDWMLPRLSGLDFLKRLRAEAGLATPVLMLTAKDQLPDKIAGFEAGADDYLIKPFALAELEIRLRALVSRGWDAGSADLCVGDLRFDPHTLEIKRGGRMLSLPPAGRRLLEVLMRASPKVVPREKLESTLWGDGPPDQDILRSHMYHLRKVVDRPFSRKLIHTAPRVGYRLCQLDHE</sequence>
<dbReference type="KEGG" id="adi:B5T_02559"/>
<dbReference type="EMBL" id="CP003466">
    <property type="protein sequence ID" value="AFT70831.1"/>
    <property type="molecule type" value="Genomic_DNA"/>
</dbReference>
<dbReference type="FunFam" id="1.10.10.10:FF:000058">
    <property type="entry name" value="DNA-binding response OmpR family regulator"/>
    <property type="match status" value="1"/>
</dbReference>
<dbReference type="Proteomes" id="UP000006286">
    <property type="component" value="Chromosome"/>
</dbReference>
<evidence type="ECO:0000259" key="9">
    <source>
        <dbReference type="PROSITE" id="PS51755"/>
    </source>
</evidence>
<keyword evidence="4 7" id="KW-0238">DNA-binding</keyword>
<dbReference type="AlphaFoldDB" id="K0CGU5"/>
<feature type="domain" description="Response regulatory" evidence="8">
    <location>
        <begin position="11"/>
        <end position="126"/>
    </location>
</feature>
<dbReference type="GO" id="GO:0000976">
    <property type="term" value="F:transcription cis-regulatory region binding"/>
    <property type="evidence" value="ECO:0007669"/>
    <property type="project" value="TreeGrafter"/>
</dbReference>
<dbReference type="CDD" id="cd17574">
    <property type="entry name" value="REC_OmpR"/>
    <property type="match status" value="1"/>
</dbReference>
<dbReference type="CDD" id="cd00383">
    <property type="entry name" value="trans_reg_C"/>
    <property type="match status" value="1"/>
</dbReference>
<dbReference type="Gene3D" id="6.10.250.690">
    <property type="match status" value="1"/>
</dbReference>
<evidence type="ECO:0000256" key="4">
    <source>
        <dbReference type="ARBA" id="ARBA00023125"/>
    </source>
</evidence>
<dbReference type="GO" id="GO:0006355">
    <property type="term" value="P:regulation of DNA-templated transcription"/>
    <property type="evidence" value="ECO:0007669"/>
    <property type="project" value="InterPro"/>
</dbReference>
<feature type="DNA-binding region" description="OmpR/PhoB-type" evidence="7">
    <location>
        <begin position="134"/>
        <end position="231"/>
    </location>
</feature>
<dbReference type="SMART" id="SM00862">
    <property type="entry name" value="Trans_reg_C"/>
    <property type="match status" value="1"/>
</dbReference>
<dbReference type="PATRIC" id="fig|930169.3.peg.2527"/>
<dbReference type="InterPro" id="IPR039420">
    <property type="entry name" value="WalR-like"/>
</dbReference>
<dbReference type="InterPro" id="IPR001867">
    <property type="entry name" value="OmpR/PhoB-type_DNA-bd"/>
</dbReference>
<keyword evidence="3" id="KW-0805">Transcription regulation</keyword>
<dbReference type="InterPro" id="IPR036388">
    <property type="entry name" value="WH-like_DNA-bd_sf"/>
</dbReference>
<reference evidence="10 11" key="1">
    <citation type="journal article" date="2012" name="J. Bacteriol.">
        <title>Complete genome sequence of Alcanivorax dieselolei type strain B5.</title>
        <authorList>
            <person name="Lai Q."/>
            <person name="Li W."/>
            <person name="Shao Z."/>
        </authorList>
    </citation>
    <scope>NUCLEOTIDE SEQUENCE [LARGE SCALE GENOMIC DNA]</scope>
    <source>
        <strain evidence="11">DSM 16502 / CGMCC 1.3690 / B-5</strain>
    </source>
</reference>
<dbReference type="InterPro" id="IPR001789">
    <property type="entry name" value="Sig_transdc_resp-reg_receiver"/>
</dbReference>
<evidence type="ECO:0000256" key="2">
    <source>
        <dbReference type="ARBA" id="ARBA00023012"/>
    </source>
</evidence>
<feature type="modified residue" description="4-aspartylphosphate" evidence="6">
    <location>
        <position position="60"/>
    </location>
</feature>
<dbReference type="GO" id="GO:0005829">
    <property type="term" value="C:cytosol"/>
    <property type="evidence" value="ECO:0007669"/>
    <property type="project" value="TreeGrafter"/>
</dbReference>
<keyword evidence="2" id="KW-0902">Two-component regulatory system</keyword>
<dbReference type="SMART" id="SM00448">
    <property type="entry name" value="REC"/>
    <property type="match status" value="1"/>
</dbReference>
<dbReference type="GO" id="GO:0000156">
    <property type="term" value="F:phosphorelay response regulator activity"/>
    <property type="evidence" value="ECO:0007669"/>
    <property type="project" value="TreeGrafter"/>
</dbReference>
<dbReference type="PANTHER" id="PTHR48111">
    <property type="entry name" value="REGULATOR OF RPOS"/>
    <property type="match status" value="1"/>
</dbReference>
<dbReference type="eggNOG" id="COG0745">
    <property type="taxonomic scope" value="Bacteria"/>
</dbReference>
<accession>K0CGU5</accession>
<evidence type="ECO:0000256" key="7">
    <source>
        <dbReference type="PROSITE-ProRule" id="PRU01091"/>
    </source>
</evidence>
<evidence type="ECO:0000259" key="8">
    <source>
        <dbReference type="PROSITE" id="PS50110"/>
    </source>
</evidence>
<keyword evidence="5" id="KW-0804">Transcription</keyword>
<evidence type="ECO:0000256" key="5">
    <source>
        <dbReference type="ARBA" id="ARBA00023163"/>
    </source>
</evidence>
<gene>
    <name evidence="10" type="primary">colR</name>
    <name evidence="10" type="ordered locus">B5T_02559</name>
</gene>
<dbReference type="PROSITE" id="PS50110">
    <property type="entry name" value="RESPONSE_REGULATORY"/>
    <property type="match status" value="1"/>
</dbReference>
<evidence type="ECO:0000313" key="11">
    <source>
        <dbReference type="Proteomes" id="UP000006286"/>
    </source>
</evidence>
<dbReference type="Gene3D" id="3.40.50.2300">
    <property type="match status" value="1"/>
</dbReference>
<evidence type="ECO:0000313" key="10">
    <source>
        <dbReference type="EMBL" id="AFT70831.1"/>
    </source>
</evidence>
<dbReference type="InterPro" id="IPR011006">
    <property type="entry name" value="CheY-like_superfamily"/>
</dbReference>
<proteinExistence type="predicted"/>
<dbReference type="SUPFAM" id="SSF52172">
    <property type="entry name" value="CheY-like"/>
    <property type="match status" value="1"/>
</dbReference>
<keyword evidence="1 6" id="KW-0597">Phosphoprotein</keyword>
<evidence type="ECO:0000256" key="6">
    <source>
        <dbReference type="PROSITE-ProRule" id="PRU00169"/>
    </source>
</evidence>
<dbReference type="Pfam" id="PF00486">
    <property type="entry name" value="Trans_reg_C"/>
    <property type="match status" value="1"/>
</dbReference>
<dbReference type="HOGENOM" id="CLU_000445_30_1_6"/>
<feature type="domain" description="OmpR/PhoB-type" evidence="9">
    <location>
        <begin position="134"/>
        <end position="231"/>
    </location>
</feature>
<evidence type="ECO:0000256" key="1">
    <source>
        <dbReference type="ARBA" id="ARBA00022553"/>
    </source>
</evidence>